<feature type="transmembrane region" description="Helical" evidence="1">
    <location>
        <begin position="169"/>
        <end position="188"/>
    </location>
</feature>
<dbReference type="PROSITE" id="PS50202">
    <property type="entry name" value="MSP"/>
    <property type="match status" value="1"/>
</dbReference>
<feature type="domain" description="MSP" evidence="2">
    <location>
        <begin position="6"/>
        <end position="118"/>
    </location>
</feature>
<keyword evidence="1" id="KW-0812">Transmembrane</keyword>
<gene>
    <name evidence="4" type="primary">LOC115631874</name>
</gene>
<keyword evidence="1" id="KW-0472">Membrane</keyword>
<dbReference type="AlphaFoldDB" id="A0A6J2UAT5"/>
<evidence type="ECO:0000313" key="3">
    <source>
        <dbReference type="Proteomes" id="UP000504634"/>
    </source>
</evidence>
<name>A0A6J2UAT5_DROLE</name>
<organism evidence="3 4">
    <name type="scientific">Drosophila lebanonensis</name>
    <name type="common">Fruit fly</name>
    <name type="synonym">Scaptodrosophila lebanonensis</name>
    <dbReference type="NCBI Taxonomy" id="7225"/>
    <lineage>
        <taxon>Eukaryota</taxon>
        <taxon>Metazoa</taxon>
        <taxon>Ecdysozoa</taxon>
        <taxon>Arthropoda</taxon>
        <taxon>Hexapoda</taxon>
        <taxon>Insecta</taxon>
        <taxon>Pterygota</taxon>
        <taxon>Neoptera</taxon>
        <taxon>Endopterygota</taxon>
        <taxon>Diptera</taxon>
        <taxon>Brachycera</taxon>
        <taxon>Muscomorpha</taxon>
        <taxon>Ephydroidea</taxon>
        <taxon>Drosophilidae</taxon>
        <taxon>Scaptodrosophila</taxon>
    </lineage>
</organism>
<sequence length="204" mass="23026">MTSSDLLIVTPTKLTFQAPFPHAQKRLISLLNPTGQPLLYHMQPSNEEFYAVEPTSGTLAPFDTTELTITLKSISGELPDCCFDVKYVAERDGDIVAPDWYKNAQHPTANVSVCLDNSEADYANASVRLRMQLNNGYDPNELLKTIEKQYKPVCGKCAMKREQMKTSFWQSRAFWIALIFFAAAFYVFKNHICAAFSLFSEPGY</sequence>
<dbReference type="RefSeq" id="XP_030384583.1">
    <property type="nucleotide sequence ID" value="XM_030528723.1"/>
</dbReference>
<evidence type="ECO:0000313" key="4">
    <source>
        <dbReference type="RefSeq" id="XP_030384583.1"/>
    </source>
</evidence>
<dbReference type="SUPFAM" id="SSF49354">
    <property type="entry name" value="PapD-like"/>
    <property type="match status" value="1"/>
</dbReference>
<dbReference type="Proteomes" id="UP000504634">
    <property type="component" value="Unplaced"/>
</dbReference>
<keyword evidence="3" id="KW-1185">Reference proteome</keyword>
<evidence type="ECO:0000259" key="2">
    <source>
        <dbReference type="PROSITE" id="PS50202"/>
    </source>
</evidence>
<proteinExistence type="predicted"/>
<keyword evidence="1" id="KW-1133">Transmembrane helix</keyword>
<evidence type="ECO:0000256" key="1">
    <source>
        <dbReference type="SAM" id="Phobius"/>
    </source>
</evidence>
<dbReference type="OrthoDB" id="7861108at2759"/>
<dbReference type="Pfam" id="PF00635">
    <property type="entry name" value="Motile_Sperm"/>
    <property type="match status" value="1"/>
</dbReference>
<dbReference type="Gene3D" id="2.60.40.10">
    <property type="entry name" value="Immunoglobulins"/>
    <property type="match status" value="1"/>
</dbReference>
<dbReference type="InterPro" id="IPR000535">
    <property type="entry name" value="MSP_dom"/>
</dbReference>
<protein>
    <submittedName>
        <fullName evidence="4">Uncharacterized protein LOC115631874</fullName>
    </submittedName>
</protein>
<reference evidence="4" key="1">
    <citation type="submission" date="2025-08" db="UniProtKB">
        <authorList>
            <consortium name="RefSeq"/>
        </authorList>
    </citation>
    <scope>IDENTIFICATION</scope>
    <source>
        <strain evidence="4">11010-0011.00</strain>
        <tissue evidence="4">Whole body</tissue>
    </source>
</reference>
<dbReference type="InterPro" id="IPR008962">
    <property type="entry name" value="PapD-like_sf"/>
</dbReference>
<dbReference type="InterPro" id="IPR013783">
    <property type="entry name" value="Ig-like_fold"/>
</dbReference>
<accession>A0A6J2UAT5</accession>
<dbReference type="GeneID" id="115631874"/>